<feature type="region of interest" description="Disordered" evidence="3">
    <location>
        <begin position="35"/>
        <end position="62"/>
    </location>
</feature>
<dbReference type="Proteomes" id="UP000693970">
    <property type="component" value="Unassembled WGS sequence"/>
</dbReference>
<feature type="compositionally biased region" description="Low complexity" evidence="3">
    <location>
        <begin position="51"/>
        <end position="62"/>
    </location>
</feature>
<keyword evidence="2" id="KW-0378">Hydrolase</keyword>
<comment type="similarity">
    <text evidence="1">Belongs to the Nudix hydrolase family.</text>
</comment>
<feature type="region of interest" description="Disordered" evidence="3">
    <location>
        <begin position="98"/>
        <end position="122"/>
    </location>
</feature>
<feature type="region of interest" description="Disordered" evidence="3">
    <location>
        <begin position="864"/>
        <end position="885"/>
    </location>
</feature>
<dbReference type="GO" id="GO:0035529">
    <property type="term" value="F:NADH pyrophosphatase activity"/>
    <property type="evidence" value="ECO:0007669"/>
    <property type="project" value="TreeGrafter"/>
</dbReference>
<evidence type="ECO:0000259" key="4">
    <source>
        <dbReference type="PROSITE" id="PS51462"/>
    </source>
</evidence>
<evidence type="ECO:0000256" key="3">
    <source>
        <dbReference type="SAM" id="MobiDB-lite"/>
    </source>
</evidence>
<dbReference type="GO" id="GO:0006629">
    <property type="term" value="P:lipid metabolic process"/>
    <property type="evidence" value="ECO:0007669"/>
    <property type="project" value="InterPro"/>
</dbReference>
<dbReference type="PANTHER" id="PTHR13994">
    <property type="entry name" value="NUDIX HYDROLASE RELATED"/>
    <property type="match status" value="1"/>
</dbReference>
<dbReference type="PROSITE" id="PS51462">
    <property type="entry name" value="NUDIX"/>
    <property type="match status" value="1"/>
</dbReference>
<evidence type="ECO:0000256" key="2">
    <source>
        <dbReference type="ARBA" id="ARBA00022801"/>
    </source>
</evidence>
<dbReference type="PANTHER" id="PTHR13994:SF13">
    <property type="entry name" value="FI03680P"/>
    <property type="match status" value="1"/>
</dbReference>
<dbReference type="OrthoDB" id="447842at2759"/>
<feature type="domain" description="Nudix hydrolase" evidence="4">
    <location>
        <begin position="904"/>
        <end position="1038"/>
    </location>
</feature>
<dbReference type="Pfam" id="PF00293">
    <property type="entry name" value="NUDIX"/>
    <property type="match status" value="1"/>
</dbReference>
<dbReference type="InterPro" id="IPR002921">
    <property type="entry name" value="Fungal_lipase-type"/>
</dbReference>
<feature type="region of interest" description="Disordered" evidence="3">
    <location>
        <begin position="567"/>
        <end position="597"/>
    </location>
</feature>
<dbReference type="InterPro" id="IPR003293">
    <property type="entry name" value="Nudix_hydrolase6-like"/>
</dbReference>
<dbReference type="Pfam" id="PF01764">
    <property type="entry name" value="Lipase_3"/>
    <property type="match status" value="1"/>
</dbReference>
<evidence type="ECO:0000313" key="5">
    <source>
        <dbReference type="EMBL" id="KAG7340805.1"/>
    </source>
</evidence>
<proteinExistence type="inferred from homology"/>
<feature type="compositionally biased region" description="Low complexity" evidence="3">
    <location>
        <begin position="586"/>
        <end position="597"/>
    </location>
</feature>
<dbReference type="PROSITE" id="PS00893">
    <property type="entry name" value="NUDIX_BOX"/>
    <property type="match status" value="1"/>
</dbReference>
<organism evidence="5 6">
    <name type="scientific">Nitzschia inconspicua</name>
    <dbReference type="NCBI Taxonomy" id="303405"/>
    <lineage>
        <taxon>Eukaryota</taxon>
        <taxon>Sar</taxon>
        <taxon>Stramenopiles</taxon>
        <taxon>Ochrophyta</taxon>
        <taxon>Bacillariophyta</taxon>
        <taxon>Bacillariophyceae</taxon>
        <taxon>Bacillariophycidae</taxon>
        <taxon>Bacillariales</taxon>
        <taxon>Bacillariaceae</taxon>
        <taxon>Nitzschia</taxon>
    </lineage>
</organism>
<protein>
    <submittedName>
        <fullName evidence="5">ADP-ribose pyrophosphatase</fullName>
    </submittedName>
</protein>
<sequence>MQSCRHLAAVAHQPASTRLYRLWKQTRKILEQQKKRWRNFRRGKTDGQGEAPATDSFPSSTTFSTRDMNLAYSMAVMASLSYWPFHKRPLPDNRSSFELLTLRNGNPEPLQKRRRRRRRKRDQALGMALKGVSAALKQASPWLPKSRRNRQNKGSYRESWQTSIQDRLNTSEQQHPRHDDVSHHSGTVHLEYFLYNWYEPAPLGVNYHDTDLLVATSNNGETLILAFAGTDSVPDTVTNLQTFESVQHIGGLFQTVMNTSSKTGANTTRLEGSIHRGFLNAYSRTERGSILNLCDDSSINCTSTLPRESNLHRRYRHCVAESGFNDDTITTPSDVDFDQYDVVEAERRTTETSLRNNSESAATGKHKEESIVKKRGRRGCKIKHKKLMTILRDLVTDHLNNGRSVLLTGHSLGGSLATILALDVLMHFPKVPVDKLQLWTFGGAQVTDNKFLESALSLVPRLKNFLEQEPRRQWDRAIYPMYKARSQFHRFVTVSDDCQVDFISTVAQNVLSPDNEKNIHGKTARKIGGIVKGGSVVHLTEPHYLLTPDQYDSFDGRQEIETGAAKDLDPSATATPSLTSDRRPSSTRSSISAHATSNYLQGISRESKDHPLSTDFPSSVRTFLGESDYSVASQIEMFCNPSFRFTLVPTRRRRPSFATGSKSSLLWTTRTHHRPIFSSSTLLPLSKRSSSLLLYEGSQIRRHTTLRGWMAACGFFLVCSATTPDRNYCKNRYSINSNHRGWHSHHLASTAQCHQDNNQGMTAEESLELPPFDESVVSYDHYNGVTLYLGEYLNWVTRQSAMDRDSPTKSLNSDLSFPQQLDRALQFWKAEGRKGIWIHVPPTASQWVPDCVQAGFDFHKVLREDHDSNHPPQTNGDDNSTPPPTLVLSKWLPDTPSKLPLGPTHQVGVGVVVLNPADPSQMLCVKEQSGPAAAFDLWKMPTGLLDPCEDIPEAAVRELQEETGLHGTLQGIICFRQAHRPGSNSDLFFVCHMKLNDPEDIQWTPQEDEIADIQWMSVQEFCNQDRWQGSPLYTTMNNCILQVSQAAVSAKTERNVDVSEAAKRHWLPMIEHEQLEVGFGRDFNNMTNALFLPASITKQDSSKL</sequence>
<dbReference type="EMBL" id="JAGRRH010000027">
    <property type="protein sequence ID" value="KAG7340805.1"/>
    <property type="molecule type" value="Genomic_DNA"/>
</dbReference>
<feature type="compositionally biased region" description="Basic residues" evidence="3">
    <location>
        <begin position="112"/>
        <end position="121"/>
    </location>
</feature>
<feature type="compositionally biased region" description="Polar residues" evidence="3">
    <location>
        <begin position="351"/>
        <end position="361"/>
    </location>
</feature>
<feature type="region of interest" description="Disordered" evidence="3">
    <location>
        <begin position="350"/>
        <end position="370"/>
    </location>
</feature>
<dbReference type="AlphaFoldDB" id="A0A9K3KBV7"/>
<feature type="compositionally biased region" description="Polar residues" evidence="3">
    <location>
        <begin position="152"/>
        <end position="162"/>
    </location>
</feature>
<gene>
    <name evidence="5" type="ORF">IV203_024348</name>
</gene>
<name>A0A9K3KBV7_9STRA</name>
<dbReference type="GO" id="GO:0047631">
    <property type="term" value="F:ADP-ribose diphosphatase activity"/>
    <property type="evidence" value="ECO:0007669"/>
    <property type="project" value="TreeGrafter"/>
</dbReference>
<keyword evidence="6" id="KW-1185">Reference proteome</keyword>
<dbReference type="InterPro" id="IPR000086">
    <property type="entry name" value="NUDIX_hydrolase_dom"/>
</dbReference>
<dbReference type="GO" id="GO:0051287">
    <property type="term" value="F:NAD binding"/>
    <property type="evidence" value="ECO:0007669"/>
    <property type="project" value="TreeGrafter"/>
</dbReference>
<evidence type="ECO:0000256" key="1">
    <source>
        <dbReference type="ARBA" id="ARBA00005582"/>
    </source>
</evidence>
<evidence type="ECO:0000313" key="6">
    <source>
        <dbReference type="Proteomes" id="UP000693970"/>
    </source>
</evidence>
<dbReference type="Pfam" id="PF18290">
    <property type="entry name" value="Nudix_hydro"/>
    <property type="match status" value="1"/>
</dbReference>
<feature type="compositionally biased region" description="Polar residues" evidence="3">
    <location>
        <begin position="870"/>
        <end position="880"/>
    </location>
</feature>
<dbReference type="InterPro" id="IPR040618">
    <property type="entry name" value="Pre-Nudix"/>
</dbReference>
<reference evidence="5" key="1">
    <citation type="journal article" date="2021" name="Sci. Rep.">
        <title>Diploid genomic architecture of Nitzschia inconspicua, an elite biomass production diatom.</title>
        <authorList>
            <person name="Oliver A."/>
            <person name="Podell S."/>
            <person name="Pinowska A."/>
            <person name="Traller J.C."/>
            <person name="Smith S.R."/>
            <person name="McClure R."/>
            <person name="Beliaev A."/>
            <person name="Bohutskyi P."/>
            <person name="Hill E.A."/>
            <person name="Rabines A."/>
            <person name="Zheng H."/>
            <person name="Allen L.Z."/>
            <person name="Kuo A."/>
            <person name="Grigoriev I.V."/>
            <person name="Allen A.E."/>
            <person name="Hazlebeck D."/>
            <person name="Allen E.E."/>
        </authorList>
    </citation>
    <scope>NUCLEOTIDE SEQUENCE</scope>
    <source>
        <strain evidence="5">Hildebrandi</strain>
    </source>
</reference>
<feature type="region of interest" description="Disordered" evidence="3">
    <location>
        <begin position="139"/>
        <end position="162"/>
    </location>
</feature>
<comment type="caution">
    <text evidence="5">The sequence shown here is derived from an EMBL/GenBank/DDBJ whole genome shotgun (WGS) entry which is preliminary data.</text>
</comment>
<accession>A0A9K3KBV7</accession>
<reference evidence="5" key="2">
    <citation type="submission" date="2021-04" db="EMBL/GenBank/DDBJ databases">
        <authorList>
            <person name="Podell S."/>
        </authorList>
    </citation>
    <scope>NUCLEOTIDE SEQUENCE</scope>
    <source>
        <strain evidence="5">Hildebrandi</strain>
    </source>
</reference>
<dbReference type="InterPro" id="IPR020084">
    <property type="entry name" value="NUDIX_hydrolase_CS"/>
</dbReference>